<keyword evidence="3" id="KW-0804">Transcription</keyword>
<evidence type="ECO:0000256" key="3">
    <source>
        <dbReference type="ARBA" id="ARBA00023163"/>
    </source>
</evidence>
<keyword evidence="6" id="KW-1185">Reference proteome</keyword>
<sequence length="118" mass="12602">MLSSGLSVAQLKSDLFKSLGHPLRVQVLEQLVSGERSVGSLAEALGCELSNLSQQLGVLRRAGVVVTRREGNSIFYALRDASSIELLAAAKRMVLANLTDSHALLRHLETEESSTTAG</sequence>
<dbReference type="RefSeq" id="WP_134514985.1">
    <property type="nucleotide sequence ID" value="NZ_SOHJ01000011.1"/>
</dbReference>
<dbReference type="InterPro" id="IPR001845">
    <property type="entry name" value="HTH_ArsR_DNA-bd_dom"/>
</dbReference>
<accession>A0A4R9ADE2</accession>
<reference evidence="5 6" key="1">
    <citation type="submission" date="2019-03" db="EMBL/GenBank/DDBJ databases">
        <title>Genomics of glacier-inhabiting Cryobacterium strains.</title>
        <authorList>
            <person name="Liu Q."/>
            <person name="Xin Y.-H."/>
        </authorList>
    </citation>
    <scope>NUCLEOTIDE SEQUENCE [LARGE SCALE GENOMIC DNA]</scope>
    <source>
        <strain evidence="5 6">Sr39</strain>
    </source>
</reference>
<dbReference type="Gene3D" id="1.10.10.10">
    <property type="entry name" value="Winged helix-like DNA-binding domain superfamily/Winged helix DNA-binding domain"/>
    <property type="match status" value="1"/>
</dbReference>
<dbReference type="InterPro" id="IPR036388">
    <property type="entry name" value="WH-like_DNA-bd_sf"/>
</dbReference>
<dbReference type="Pfam" id="PF12840">
    <property type="entry name" value="HTH_20"/>
    <property type="match status" value="1"/>
</dbReference>
<gene>
    <name evidence="5" type="ORF">E3T39_10235</name>
</gene>
<keyword evidence="2" id="KW-0238">DNA-binding</keyword>
<dbReference type="PRINTS" id="PR00778">
    <property type="entry name" value="HTHARSR"/>
</dbReference>
<dbReference type="OrthoDB" id="194599at2"/>
<evidence type="ECO:0000313" key="6">
    <source>
        <dbReference type="Proteomes" id="UP000298170"/>
    </source>
</evidence>
<dbReference type="PANTHER" id="PTHR43132:SF2">
    <property type="entry name" value="ARSENICAL RESISTANCE OPERON REPRESSOR ARSR-RELATED"/>
    <property type="match status" value="1"/>
</dbReference>
<feature type="domain" description="HTH arsR-type" evidence="4">
    <location>
        <begin position="2"/>
        <end position="98"/>
    </location>
</feature>
<dbReference type="AlphaFoldDB" id="A0A4R9ADE2"/>
<dbReference type="InterPro" id="IPR051011">
    <property type="entry name" value="Metal_resp_trans_reg"/>
</dbReference>
<dbReference type="GO" id="GO:0003677">
    <property type="term" value="F:DNA binding"/>
    <property type="evidence" value="ECO:0007669"/>
    <property type="project" value="UniProtKB-KW"/>
</dbReference>
<comment type="caution">
    <text evidence="5">The sequence shown here is derived from an EMBL/GenBank/DDBJ whole genome shotgun (WGS) entry which is preliminary data.</text>
</comment>
<evidence type="ECO:0000256" key="2">
    <source>
        <dbReference type="ARBA" id="ARBA00023125"/>
    </source>
</evidence>
<evidence type="ECO:0000256" key="1">
    <source>
        <dbReference type="ARBA" id="ARBA00023015"/>
    </source>
</evidence>
<keyword evidence="1" id="KW-0805">Transcription regulation</keyword>
<evidence type="ECO:0000259" key="4">
    <source>
        <dbReference type="PROSITE" id="PS50987"/>
    </source>
</evidence>
<dbReference type="PANTHER" id="PTHR43132">
    <property type="entry name" value="ARSENICAL RESISTANCE OPERON REPRESSOR ARSR-RELATED"/>
    <property type="match status" value="1"/>
</dbReference>
<protein>
    <submittedName>
        <fullName evidence="5">ArsR family transcriptional regulator</fullName>
    </submittedName>
</protein>
<dbReference type="PROSITE" id="PS50987">
    <property type="entry name" value="HTH_ARSR_2"/>
    <property type="match status" value="1"/>
</dbReference>
<name>A0A4R9ADE2_9MICO</name>
<dbReference type="GO" id="GO:0003700">
    <property type="term" value="F:DNA-binding transcription factor activity"/>
    <property type="evidence" value="ECO:0007669"/>
    <property type="project" value="InterPro"/>
</dbReference>
<organism evidence="5 6">
    <name type="scientific">Cryobacterium suzukii</name>
    <dbReference type="NCBI Taxonomy" id="1259198"/>
    <lineage>
        <taxon>Bacteria</taxon>
        <taxon>Bacillati</taxon>
        <taxon>Actinomycetota</taxon>
        <taxon>Actinomycetes</taxon>
        <taxon>Micrococcales</taxon>
        <taxon>Microbacteriaceae</taxon>
        <taxon>Cryobacterium</taxon>
    </lineage>
</organism>
<evidence type="ECO:0000313" key="5">
    <source>
        <dbReference type="EMBL" id="TFD58756.1"/>
    </source>
</evidence>
<dbReference type="CDD" id="cd00090">
    <property type="entry name" value="HTH_ARSR"/>
    <property type="match status" value="1"/>
</dbReference>
<proteinExistence type="predicted"/>
<dbReference type="InterPro" id="IPR011991">
    <property type="entry name" value="ArsR-like_HTH"/>
</dbReference>
<dbReference type="EMBL" id="SOHJ01000011">
    <property type="protein sequence ID" value="TFD58756.1"/>
    <property type="molecule type" value="Genomic_DNA"/>
</dbReference>
<dbReference type="SUPFAM" id="SSF46785">
    <property type="entry name" value="Winged helix' DNA-binding domain"/>
    <property type="match status" value="1"/>
</dbReference>
<dbReference type="NCBIfam" id="NF033788">
    <property type="entry name" value="HTH_metalloreg"/>
    <property type="match status" value="1"/>
</dbReference>
<dbReference type="InterPro" id="IPR036390">
    <property type="entry name" value="WH_DNA-bd_sf"/>
</dbReference>
<dbReference type="Proteomes" id="UP000298170">
    <property type="component" value="Unassembled WGS sequence"/>
</dbReference>
<dbReference type="SMART" id="SM00418">
    <property type="entry name" value="HTH_ARSR"/>
    <property type="match status" value="1"/>
</dbReference>